<dbReference type="AlphaFoldDB" id="A0A0L6URY6"/>
<proteinExistence type="inferred from homology"/>
<keyword evidence="4" id="KW-1185">Reference proteome</keyword>
<feature type="region of interest" description="Disordered" evidence="2">
    <location>
        <begin position="153"/>
        <end position="250"/>
    </location>
</feature>
<dbReference type="OrthoDB" id="2162449at2759"/>
<dbReference type="PROSITE" id="PS51374">
    <property type="entry name" value="NDPK_LIKE"/>
    <property type="match status" value="1"/>
</dbReference>
<sequence length="350" mass="38265">MVCYINYYFLKLKLPQHELTIAIIHPTLAINQNIQQTIQSRLAATGFKIINQQTINSNNINPQLLTQNLRLILPTNTTSIIYLLSRSRAIQAWKDLVGINPDLPARPGSLSFIFGTHAIWATEKLELIYEIIRLIWPHSPHLYHPMFNQITLPEQPTQPTLPPPPPPPNKAQKRVFRFSQKPQSSTVPITTTTVATSDRRAETHSLVTQQDSHLIIVQPNQPEEETIKKLTPKRTPNSSFSSISPSVFSHPSGLSYAPAVTTTTATPTSTATDTAALNTTSPATVNPSTSTSPTSEPLSSSHSSLQPPINIDPSSPNSSSSSIDSTTSSNRPMETEQSLPQSGGSSKADD</sequence>
<evidence type="ECO:0000256" key="2">
    <source>
        <dbReference type="SAM" id="MobiDB-lite"/>
    </source>
</evidence>
<feature type="compositionally biased region" description="Low complexity" evidence="2">
    <location>
        <begin position="184"/>
        <end position="196"/>
    </location>
</feature>
<evidence type="ECO:0000256" key="1">
    <source>
        <dbReference type="PROSITE-ProRule" id="PRU00706"/>
    </source>
</evidence>
<gene>
    <name evidence="3" type="ORF">VP01_413g1</name>
</gene>
<feature type="compositionally biased region" description="Pro residues" evidence="2">
    <location>
        <begin position="159"/>
        <end position="169"/>
    </location>
</feature>
<dbReference type="SUPFAM" id="SSF54919">
    <property type="entry name" value="Nucleoside diphosphate kinase, NDK"/>
    <property type="match status" value="1"/>
</dbReference>
<organism evidence="3 4">
    <name type="scientific">Puccinia sorghi</name>
    <dbReference type="NCBI Taxonomy" id="27349"/>
    <lineage>
        <taxon>Eukaryota</taxon>
        <taxon>Fungi</taxon>
        <taxon>Dikarya</taxon>
        <taxon>Basidiomycota</taxon>
        <taxon>Pucciniomycotina</taxon>
        <taxon>Pucciniomycetes</taxon>
        <taxon>Pucciniales</taxon>
        <taxon>Pucciniaceae</taxon>
        <taxon>Puccinia</taxon>
    </lineage>
</organism>
<name>A0A0L6URY6_9BASI</name>
<feature type="compositionally biased region" description="Low complexity" evidence="2">
    <location>
        <begin position="264"/>
        <end position="330"/>
    </location>
</feature>
<dbReference type="EMBL" id="LAVV01009213">
    <property type="protein sequence ID" value="KNZ50997.1"/>
    <property type="molecule type" value="Genomic_DNA"/>
</dbReference>
<evidence type="ECO:0000313" key="4">
    <source>
        <dbReference type="Proteomes" id="UP000037035"/>
    </source>
</evidence>
<dbReference type="InterPro" id="IPR036850">
    <property type="entry name" value="NDK-like_dom_sf"/>
</dbReference>
<feature type="compositionally biased region" description="Low complexity" evidence="2">
    <location>
        <begin position="238"/>
        <end position="250"/>
    </location>
</feature>
<evidence type="ECO:0000313" key="3">
    <source>
        <dbReference type="EMBL" id="KNZ50997.1"/>
    </source>
</evidence>
<comment type="caution">
    <text evidence="1">Lacks conserved residue(s) required for the propagation of feature annotation.</text>
</comment>
<reference evidence="3 4" key="1">
    <citation type="submission" date="2015-08" db="EMBL/GenBank/DDBJ databases">
        <title>Next Generation Sequencing and Analysis of the Genome of Puccinia sorghi L Schw, the Causal Agent of Maize Common Rust.</title>
        <authorList>
            <person name="Rochi L."/>
            <person name="Burguener G."/>
            <person name="Darino M."/>
            <person name="Turjanski A."/>
            <person name="Kreff E."/>
            <person name="Dieguez M.J."/>
            <person name="Sacco F."/>
        </authorList>
    </citation>
    <scope>NUCLEOTIDE SEQUENCE [LARGE SCALE GENOMIC DNA]</scope>
    <source>
        <strain evidence="3 4">RO10H11247</strain>
    </source>
</reference>
<protein>
    <recommendedName>
        <fullName evidence="5">Nucleoside diphosphate kinase</fullName>
    </recommendedName>
</protein>
<feature type="compositionally biased region" description="Polar residues" evidence="2">
    <location>
        <begin position="331"/>
        <end position="350"/>
    </location>
</feature>
<dbReference type="STRING" id="27349.A0A0L6URY6"/>
<comment type="similarity">
    <text evidence="1">Belongs to the NDK family.</text>
</comment>
<evidence type="ECO:0008006" key="5">
    <source>
        <dbReference type="Google" id="ProtNLM"/>
    </source>
</evidence>
<dbReference type="VEuPathDB" id="FungiDB:VP01_413g1"/>
<comment type="caution">
    <text evidence="3">The sequence shown here is derived from an EMBL/GenBank/DDBJ whole genome shotgun (WGS) entry which is preliminary data.</text>
</comment>
<accession>A0A0L6URY6</accession>
<dbReference type="Proteomes" id="UP000037035">
    <property type="component" value="Unassembled WGS sequence"/>
</dbReference>
<feature type="region of interest" description="Disordered" evidence="2">
    <location>
        <begin position="264"/>
        <end position="350"/>
    </location>
</feature>